<dbReference type="RefSeq" id="WP_159750509.1">
    <property type="nucleotide sequence ID" value="NZ_WUQX01000001.1"/>
</dbReference>
<dbReference type="AlphaFoldDB" id="A0A7X3SIA5"/>
<gene>
    <name evidence="1" type="ORF">GN277_07360</name>
</gene>
<comment type="caution">
    <text evidence="1">The sequence shown here is derived from an EMBL/GenBank/DDBJ whole genome shotgun (WGS) entry which is preliminary data.</text>
</comment>
<evidence type="ECO:0000313" key="2">
    <source>
        <dbReference type="Proteomes" id="UP000460412"/>
    </source>
</evidence>
<reference evidence="1 2" key="1">
    <citation type="submission" date="2019-12" db="EMBL/GenBank/DDBJ databases">
        <title>Sporaefaciens musculi gen. nov., sp. nov., a novel bacterium isolated from the caecum of an obese mouse.</title>
        <authorList>
            <person name="Rasmussen T.S."/>
            <person name="Streidl T."/>
            <person name="Hitch T.C.A."/>
            <person name="Wortmann E."/>
            <person name="Deptula P."/>
            <person name="Hansen M."/>
            <person name="Nielsen D.S."/>
            <person name="Clavel T."/>
            <person name="Vogensen F.K."/>
        </authorList>
    </citation>
    <scope>NUCLEOTIDE SEQUENCE [LARGE SCALE GENOMIC DNA]</scope>
    <source>
        <strain evidence="1 2">WCA-9-b2</strain>
    </source>
</reference>
<dbReference type="Proteomes" id="UP000460412">
    <property type="component" value="Unassembled WGS sequence"/>
</dbReference>
<organism evidence="1 2">
    <name type="scientific">Sporofaciens musculi</name>
    <dbReference type="NCBI Taxonomy" id="2681861"/>
    <lineage>
        <taxon>Bacteria</taxon>
        <taxon>Bacillati</taxon>
        <taxon>Bacillota</taxon>
        <taxon>Clostridia</taxon>
        <taxon>Lachnospirales</taxon>
        <taxon>Lachnospiraceae</taxon>
        <taxon>Sporofaciens</taxon>
    </lineage>
</organism>
<name>A0A7X3SIA5_9FIRM</name>
<protein>
    <submittedName>
        <fullName evidence="1">Uncharacterized protein</fullName>
    </submittedName>
</protein>
<proteinExistence type="predicted"/>
<dbReference type="SUPFAM" id="SSF53383">
    <property type="entry name" value="PLP-dependent transferases"/>
    <property type="match status" value="1"/>
</dbReference>
<evidence type="ECO:0000313" key="1">
    <source>
        <dbReference type="EMBL" id="MXP75204.1"/>
    </source>
</evidence>
<keyword evidence="2" id="KW-1185">Reference proteome</keyword>
<accession>A0A7X3SIA5</accession>
<dbReference type="InterPro" id="IPR015421">
    <property type="entry name" value="PyrdxlP-dep_Trfase_major"/>
</dbReference>
<dbReference type="EMBL" id="WUQX01000001">
    <property type="protein sequence ID" value="MXP75204.1"/>
    <property type="molecule type" value="Genomic_DNA"/>
</dbReference>
<sequence>MCVLQPSYFSVIPCLQAFGISVYDEQLTYTDGNFTIPFERIVRENYDAVWLTSPVFCTNIIFKKTEADKLNLLLRENIYLICDESLASIYTQLSTNLIKNEYLFSIYSPHKVLGTNAMKFSCIITHQTHRDFFDIWTDLFAGGMSLSSEMAITHFLSDNYEYMLKKGMEYIYQNYIDVKKLLQNHQNYCSYTPASGIYMTIMTKMCHMIFQLNIHL</sequence>
<dbReference type="InterPro" id="IPR015424">
    <property type="entry name" value="PyrdxlP-dep_Trfase"/>
</dbReference>
<dbReference type="Gene3D" id="3.40.640.10">
    <property type="entry name" value="Type I PLP-dependent aspartate aminotransferase-like (Major domain)"/>
    <property type="match status" value="1"/>
</dbReference>